<proteinExistence type="predicted"/>
<dbReference type="InterPro" id="IPR014710">
    <property type="entry name" value="RmlC-like_jellyroll"/>
</dbReference>
<dbReference type="Proteomes" id="UP000263900">
    <property type="component" value="Chromosome"/>
</dbReference>
<evidence type="ECO:0000256" key="1">
    <source>
        <dbReference type="SAM" id="SignalP"/>
    </source>
</evidence>
<evidence type="ECO:0000313" key="4">
    <source>
        <dbReference type="Proteomes" id="UP000263900"/>
    </source>
</evidence>
<reference evidence="3 4" key="1">
    <citation type="submission" date="2018-09" db="EMBL/GenBank/DDBJ databases">
        <title>Genome sequencing of strain 6GH32-13.</title>
        <authorList>
            <person name="Weon H.-Y."/>
            <person name="Heo J."/>
            <person name="Kwon S.-W."/>
        </authorList>
    </citation>
    <scope>NUCLEOTIDE SEQUENCE [LARGE SCALE GENOMIC DNA]</scope>
    <source>
        <strain evidence="3 4">5GH32-13</strain>
    </source>
</reference>
<sequence>MLNRRTFLGFTGVLGSTLLQNNAFAASEAHNMEPLLAKPALDNSYWYLGHLLSVLLSAEKTGGLLALLKVTEIKGLEPPPHTHTREDELFYLLNGEIEFLVGGKTYKAASGDCMFLPRNIVHSFRVLTDQSDVVMLLTPGGFEKYFIEMSEKAPELKQPPRPSGPPDIPRLIATAKKYGIQFPTNPG</sequence>
<accession>A0A3B7MLP5</accession>
<evidence type="ECO:0000313" key="3">
    <source>
        <dbReference type="EMBL" id="AXY74229.1"/>
    </source>
</evidence>
<feature type="domain" description="Cupin type-2" evidence="2">
    <location>
        <begin position="75"/>
        <end position="137"/>
    </location>
</feature>
<protein>
    <submittedName>
        <fullName evidence="3">Cupin domain-containing protein</fullName>
    </submittedName>
</protein>
<dbReference type="OrthoDB" id="1423961at2"/>
<feature type="chain" id="PRO_5017554373" evidence="1">
    <location>
        <begin position="26"/>
        <end position="187"/>
    </location>
</feature>
<organism evidence="3 4">
    <name type="scientific">Paraflavitalea soli</name>
    <dbReference type="NCBI Taxonomy" id="2315862"/>
    <lineage>
        <taxon>Bacteria</taxon>
        <taxon>Pseudomonadati</taxon>
        <taxon>Bacteroidota</taxon>
        <taxon>Chitinophagia</taxon>
        <taxon>Chitinophagales</taxon>
        <taxon>Chitinophagaceae</taxon>
        <taxon>Paraflavitalea</taxon>
    </lineage>
</organism>
<evidence type="ECO:0000259" key="2">
    <source>
        <dbReference type="Pfam" id="PF07883"/>
    </source>
</evidence>
<dbReference type="EMBL" id="CP032157">
    <property type="protein sequence ID" value="AXY74229.1"/>
    <property type="molecule type" value="Genomic_DNA"/>
</dbReference>
<gene>
    <name evidence="3" type="ORF">D3H65_09690</name>
</gene>
<dbReference type="KEGG" id="pseg:D3H65_09690"/>
<dbReference type="InterPro" id="IPR053146">
    <property type="entry name" value="QDO-like"/>
</dbReference>
<dbReference type="InterPro" id="IPR011051">
    <property type="entry name" value="RmlC_Cupin_sf"/>
</dbReference>
<dbReference type="AlphaFoldDB" id="A0A3B7MLP5"/>
<keyword evidence="4" id="KW-1185">Reference proteome</keyword>
<feature type="signal peptide" evidence="1">
    <location>
        <begin position="1"/>
        <end position="25"/>
    </location>
</feature>
<dbReference type="Gene3D" id="2.60.120.10">
    <property type="entry name" value="Jelly Rolls"/>
    <property type="match status" value="1"/>
</dbReference>
<dbReference type="RefSeq" id="WP_119050116.1">
    <property type="nucleotide sequence ID" value="NZ_CP032157.1"/>
</dbReference>
<dbReference type="SUPFAM" id="SSF51182">
    <property type="entry name" value="RmlC-like cupins"/>
    <property type="match status" value="1"/>
</dbReference>
<dbReference type="PANTHER" id="PTHR36440:SF1">
    <property type="entry name" value="PUTATIVE (AFU_ORTHOLOGUE AFUA_8G07350)-RELATED"/>
    <property type="match status" value="1"/>
</dbReference>
<dbReference type="InterPro" id="IPR013096">
    <property type="entry name" value="Cupin_2"/>
</dbReference>
<dbReference type="Pfam" id="PF07883">
    <property type="entry name" value="Cupin_2"/>
    <property type="match status" value="1"/>
</dbReference>
<name>A0A3B7MLP5_9BACT</name>
<dbReference type="PANTHER" id="PTHR36440">
    <property type="entry name" value="PUTATIVE (AFU_ORTHOLOGUE AFUA_8G07350)-RELATED"/>
    <property type="match status" value="1"/>
</dbReference>
<keyword evidence="1" id="KW-0732">Signal</keyword>